<name>A0AAJ6B990_9SPHI</name>
<evidence type="ECO:0000256" key="3">
    <source>
        <dbReference type="ARBA" id="ARBA00022729"/>
    </source>
</evidence>
<dbReference type="Proteomes" id="UP001214530">
    <property type="component" value="Chromosome"/>
</dbReference>
<dbReference type="Gene3D" id="1.25.40.390">
    <property type="match status" value="1"/>
</dbReference>
<dbReference type="Pfam" id="PF07980">
    <property type="entry name" value="SusD_RagB"/>
    <property type="match status" value="1"/>
</dbReference>
<dbReference type="InterPro" id="IPR012944">
    <property type="entry name" value="SusD_RagB_dom"/>
</dbReference>
<evidence type="ECO:0000256" key="1">
    <source>
        <dbReference type="ARBA" id="ARBA00004442"/>
    </source>
</evidence>
<keyword evidence="3" id="KW-0732">Signal</keyword>
<proteinExistence type="inferred from homology"/>
<accession>A0AAJ6B990</accession>
<dbReference type="EMBL" id="CP119313">
    <property type="protein sequence ID" value="WEK19923.1"/>
    <property type="molecule type" value="Genomic_DNA"/>
</dbReference>
<dbReference type="AlphaFoldDB" id="A0AAJ6B990"/>
<comment type="subcellular location">
    <subcellularLocation>
        <location evidence="1">Cell outer membrane</location>
    </subcellularLocation>
</comment>
<dbReference type="PROSITE" id="PS51257">
    <property type="entry name" value="PROKAR_LIPOPROTEIN"/>
    <property type="match status" value="1"/>
</dbReference>
<dbReference type="CDD" id="cd08977">
    <property type="entry name" value="SusD"/>
    <property type="match status" value="1"/>
</dbReference>
<gene>
    <name evidence="8" type="ORF">P0Y49_01990</name>
</gene>
<evidence type="ECO:0000256" key="2">
    <source>
        <dbReference type="ARBA" id="ARBA00006275"/>
    </source>
</evidence>
<evidence type="ECO:0000256" key="4">
    <source>
        <dbReference type="ARBA" id="ARBA00023136"/>
    </source>
</evidence>
<keyword evidence="5" id="KW-0998">Cell outer membrane</keyword>
<dbReference type="InterPro" id="IPR011990">
    <property type="entry name" value="TPR-like_helical_dom_sf"/>
</dbReference>
<dbReference type="InterPro" id="IPR033985">
    <property type="entry name" value="SusD-like_N"/>
</dbReference>
<sequence>MNKIIKLTAILFLMISASSCKKYLDIEPVGKVIPTTVEDFRALLNSGYTQFPSHKSNLAFRTDELLLNTAKTETANYYDQYKWNDLNPDANSLEMPYGAFYTSIFYANSVIEDIEAKAGVSAETAQIKGEAYLLRAYAEFELLNLYAKPFDKNTAATDRGVPISLKIDLETNYKPSTVEVVYNQIFADLAAGQALLNVTTFPAGQNYRFTKRAALALTARIYEYRGEWSSALKASQDALAINNTLQDLNAAGATFAPNHYQSVENIMSMERAFNPGASNSSFMSPHLLGIYDPINDKRYALYFQKYNVMPWDDDYEENKDKIVSNKGSDIAYKITFRNAELYLIKAEAALQTDDLSTALQTLLALKVKRLTPAYYAIEKTRISGLGKADLYQEIIRERERELALEGHRWYDLRRFGQPEMKHEFKGAIYTLQKNDPRYTIRFPQSAIKANPNLQ</sequence>
<evidence type="ECO:0000259" key="6">
    <source>
        <dbReference type="Pfam" id="PF07980"/>
    </source>
</evidence>
<reference evidence="8" key="1">
    <citation type="submission" date="2023-03" db="EMBL/GenBank/DDBJ databases">
        <title>Andean soil-derived lignocellulolytic bacterial consortium as a source of novel taxa and putative plastic-active enzymes.</title>
        <authorList>
            <person name="Diaz-Garcia L."/>
            <person name="Chuvochina M."/>
            <person name="Feuerriegel G."/>
            <person name="Bunk B."/>
            <person name="Sproer C."/>
            <person name="Streit W.R."/>
            <person name="Rodriguez L.M."/>
            <person name="Overmann J."/>
            <person name="Jimenez D.J."/>
        </authorList>
    </citation>
    <scope>NUCLEOTIDE SEQUENCE</scope>
    <source>
        <strain evidence="8">MAG 3858</strain>
    </source>
</reference>
<keyword evidence="4" id="KW-0472">Membrane</keyword>
<protein>
    <submittedName>
        <fullName evidence="8">RagB/SusD family nutrient uptake outer membrane protein</fullName>
    </submittedName>
</protein>
<organism evidence="8 9">
    <name type="scientific">Candidatus Pedobacter colombiensis</name>
    <dbReference type="NCBI Taxonomy" id="3121371"/>
    <lineage>
        <taxon>Bacteria</taxon>
        <taxon>Pseudomonadati</taxon>
        <taxon>Bacteroidota</taxon>
        <taxon>Sphingobacteriia</taxon>
        <taxon>Sphingobacteriales</taxon>
        <taxon>Sphingobacteriaceae</taxon>
        <taxon>Pedobacter</taxon>
    </lineage>
</organism>
<evidence type="ECO:0000256" key="5">
    <source>
        <dbReference type="ARBA" id="ARBA00023237"/>
    </source>
</evidence>
<evidence type="ECO:0000313" key="8">
    <source>
        <dbReference type="EMBL" id="WEK19923.1"/>
    </source>
</evidence>
<evidence type="ECO:0000313" key="9">
    <source>
        <dbReference type="Proteomes" id="UP001214530"/>
    </source>
</evidence>
<comment type="similarity">
    <text evidence="2">Belongs to the SusD family.</text>
</comment>
<dbReference type="GO" id="GO:0009279">
    <property type="term" value="C:cell outer membrane"/>
    <property type="evidence" value="ECO:0007669"/>
    <property type="project" value="UniProtKB-SubCell"/>
</dbReference>
<dbReference type="SUPFAM" id="SSF48452">
    <property type="entry name" value="TPR-like"/>
    <property type="match status" value="1"/>
</dbReference>
<feature type="domain" description="RagB/SusD" evidence="6">
    <location>
        <begin position="308"/>
        <end position="421"/>
    </location>
</feature>
<evidence type="ECO:0000259" key="7">
    <source>
        <dbReference type="Pfam" id="PF14322"/>
    </source>
</evidence>
<feature type="domain" description="SusD-like N-terminal" evidence="7">
    <location>
        <begin position="22"/>
        <end position="222"/>
    </location>
</feature>
<dbReference type="Pfam" id="PF14322">
    <property type="entry name" value="SusD-like_3"/>
    <property type="match status" value="1"/>
</dbReference>